<reference evidence="8 9" key="1">
    <citation type="journal article" date="2015" name="Stand. Genomic Sci.">
        <title>Genomic Encyclopedia of Bacterial and Archaeal Type Strains, Phase III: the genomes of soil and plant-associated and newly described type strains.</title>
        <authorList>
            <person name="Whitman W.B."/>
            <person name="Woyke T."/>
            <person name="Klenk H.P."/>
            <person name="Zhou Y."/>
            <person name="Lilburn T.G."/>
            <person name="Beck B.J."/>
            <person name="De Vos P."/>
            <person name="Vandamme P."/>
            <person name="Eisen J.A."/>
            <person name="Garrity G."/>
            <person name="Hugenholtz P."/>
            <person name="Kyrpides N.C."/>
        </authorList>
    </citation>
    <scope>NUCLEOTIDE SEQUENCE [LARGE SCALE GENOMIC DNA]</scope>
    <source>
        <strain evidence="8 9">VKM Ac-2540</strain>
    </source>
</reference>
<feature type="transmembrane region" description="Helical" evidence="6">
    <location>
        <begin position="188"/>
        <end position="220"/>
    </location>
</feature>
<evidence type="ECO:0000256" key="1">
    <source>
        <dbReference type="ARBA" id="ARBA00004651"/>
    </source>
</evidence>
<feature type="transmembrane region" description="Helical" evidence="6">
    <location>
        <begin position="369"/>
        <end position="388"/>
    </location>
</feature>
<proteinExistence type="predicted"/>
<name>A0A4Q7XAM3_9ACTN</name>
<dbReference type="Pfam" id="PF03176">
    <property type="entry name" value="MMPL"/>
    <property type="match status" value="2"/>
</dbReference>
<dbReference type="InterPro" id="IPR050545">
    <property type="entry name" value="Mycobact_MmpL"/>
</dbReference>
<feature type="transmembrane region" description="Helical" evidence="6">
    <location>
        <begin position="273"/>
        <end position="296"/>
    </location>
</feature>
<feature type="domain" description="Membrane transport protein MMPL" evidence="7">
    <location>
        <begin position="69"/>
        <end position="345"/>
    </location>
</feature>
<feature type="transmembrane region" description="Helical" evidence="6">
    <location>
        <begin position="520"/>
        <end position="537"/>
    </location>
</feature>
<feature type="domain" description="Membrane transport protein MMPL" evidence="7">
    <location>
        <begin position="473"/>
        <end position="698"/>
    </location>
</feature>
<feature type="transmembrane region" description="Helical" evidence="6">
    <location>
        <begin position="308"/>
        <end position="329"/>
    </location>
</feature>
<feature type="transmembrane region" description="Helical" evidence="6">
    <location>
        <begin position="544"/>
        <end position="567"/>
    </location>
</feature>
<evidence type="ECO:0000259" key="7">
    <source>
        <dbReference type="Pfam" id="PF03176"/>
    </source>
</evidence>
<evidence type="ECO:0000313" key="9">
    <source>
        <dbReference type="Proteomes" id="UP000292027"/>
    </source>
</evidence>
<dbReference type="Proteomes" id="UP000292027">
    <property type="component" value="Unassembled WGS sequence"/>
</dbReference>
<dbReference type="AlphaFoldDB" id="A0A4Q7XAM3"/>
<comment type="subcellular location">
    <subcellularLocation>
        <location evidence="1">Cell membrane</location>
        <topology evidence="1">Multi-pass membrane protein</topology>
    </subcellularLocation>
</comment>
<evidence type="ECO:0000256" key="3">
    <source>
        <dbReference type="ARBA" id="ARBA00022692"/>
    </source>
</evidence>
<keyword evidence="4 6" id="KW-1133">Transmembrane helix</keyword>
<dbReference type="RefSeq" id="WP_130441908.1">
    <property type="nucleotide sequence ID" value="NZ_SHKR01000011.1"/>
</dbReference>
<evidence type="ECO:0000256" key="4">
    <source>
        <dbReference type="ARBA" id="ARBA00022989"/>
    </source>
</evidence>
<dbReference type="EMBL" id="SHKR01000011">
    <property type="protein sequence ID" value="RZU19785.1"/>
    <property type="molecule type" value="Genomic_DNA"/>
</dbReference>
<evidence type="ECO:0000256" key="5">
    <source>
        <dbReference type="ARBA" id="ARBA00023136"/>
    </source>
</evidence>
<feature type="transmembrane region" description="Helical" evidence="6">
    <location>
        <begin position="587"/>
        <end position="611"/>
    </location>
</feature>
<feature type="transmembrane region" description="Helical" evidence="6">
    <location>
        <begin position="662"/>
        <end position="688"/>
    </location>
</feature>
<accession>A0A4Q7XAM3</accession>
<feature type="transmembrane region" description="Helical" evidence="6">
    <location>
        <begin position="22"/>
        <end position="39"/>
    </location>
</feature>
<evidence type="ECO:0000256" key="2">
    <source>
        <dbReference type="ARBA" id="ARBA00022475"/>
    </source>
</evidence>
<sequence>MTRGSVTVRVARWSAVHPWRAIGLWLLLVVVAVGMSVVIPKQHTQSRDNWVGQSGQAAELVEKAGLGDSPAETVLITDPDGPLSKAAATTAITELRQKLAALPSVQAVGTPVWSENGKAVLVPMELKGTADDAADSIDTIVATTADVQKANPDLTIAQAGDASVNAGVWKQVGTDLAKAEKLSLPITFGLMLLAFGALIAAGIPVLLAFSAVGAALGFYAPLSYLFPDGGSVANVVLLIGMAVGVDYSLFYLKREREERRNGRSTLDAVEIAAATSGHSVVVSGLAVIVSMAGLYVAQDATFTSMATATIVVVAVAVLGSLTVLPALLAKLGHRVDRPRVPLLWRLNRRIGPAGISRRILAPVLRHPRAALSFSAVIVVALAVPALGMKTESSDLNTLPQSIPEVRTLKTLQDNFPSQGGLTYDVVAQGGDAVAALAGLQASAVQSGKFVVPPGQAIRQANGTAVLGLTSVLPESSANAEAALDQLREQLAPAALGSTTWAVGGESAESVDYGNNQRDKLPWVIAFVLALTLVMMAVTFRSLAIAVVTTLLNLASVAACFGVLSLVFQHTWAEGLLGFTSAGFVVSWIPLFLFVILVGLSMDYHVFVLGRIREGVVQGLNPREAVRKGITESAGVVTSAAAVMVSVFAVFATLAMLEMKQMGVGLAVAVLIDATLVRIVMLPSIMVLLGRRAWWPNRLYKQASAPVDRELVGVS</sequence>
<keyword evidence="2" id="KW-1003">Cell membrane</keyword>
<evidence type="ECO:0000313" key="8">
    <source>
        <dbReference type="EMBL" id="RZU19785.1"/>
    </source>
</evidence>
<dbReference type="OrthoDB" id="7051771at2"/>
<keyword evidence="9" id="KW-1185">Reference proteome</keyword>
<keyword evidence="5 6" id="KW-0472">Membrane</keyword>
<feature type="transmembrane region" description="Helical" evidence="6">
    <location>
        <begin position="632"/>
        <end position="656"/>
    </location>
</feature>
<dbReference type="PANTHER" id="PTHR33406:SF13">
    <property type="entry name" value="MEMBRANE PROTEIN YDFJ"/>
    <property type="match status" value="1"/>
</dbReference>
<protein>
    <submittedName>
        <fullName evidence="8">RND superfamily putative drug exporter</fullName>
    </submittedName>
</protein>
<comment type="caution">
    <text evidence="8">The sequence shown here is derived from an EMBL/GenBank/DDBJ whole genome shotgun (WGS) entry which is preliminary data.</text>
</comment>
<dbReference type="GO" id="GO:0005886">
    <property type="term" value="C:plasma membrane"/>
    <property type="evidence" value="ECO:0007669"/>
    <property type="project" value="UniProtKB-SubCell"/>
</dbReference>
<dbReference type="Gene3D" id="1.20.1640.10">
    <property type="entry name" value="Multidrug efflux transporter AcrB transmembrane domain"/>
    <property type="match status" value="2"/>
</dbReference>
<gene>
    <name evidence="8" type="ORF">EV645_2004</name>
</gene>
<evidence type="ECO:0000256" key="6">
    <source>
        <dbReference type="SAM" id="Phobius"/>
    </source>
</evidence>
<dbReference type="SUPFAM" id="SSF82866">
    <property type="entry name" value="Multidrug efflux transporter AcrB transmembrane domain"/>
    <property type="match status" value="2"/>
</dbReference>
<keyword evidence="3 6" id="KW-0812">Transmembrane</keyword>
<feature type="transmembrane region" description="Helical" evidence="6">
    <location>
        <begin position="232"/>
        <end position="252"/>
    </location>
</feature>
<dbReference type="InterPro" id="IPR004869">
    <property type="entry name" value="MMPL_dom"/>
</dbReference>
<organism evidence="8 9">
    <name type="scientific">Kribbella rubisoli</name>
    <dbReference type="NCBI Taxonomy" id="3075929"/>
    <lineage>
        <taxon>Bacteria</taxon>
        <taxon>Bacillati</taxon>
        <taxon>Actinomycetota</taxon>
        <taxon>Actinomycetes</taxon>
        <taxon>Propionibacteriales</taxon>
        <taxon>Kribbellaceae</taxon>
        <taxon>Kribbella</taxon>
    </lineage>
</organism>
<dbReference type="PANTHER" id="PTHR33406">
    <property type="entry name" value="MEMBRANE PROTEIN MJ1562-RELATED"/>
    <property type="match status" value="1"/>
</dbReference>